<organism evidence="1 4">
    <name type="scientific">Bradyrhizobium zhengyangense</name>
    <dbReference type="NCBI Taxonomy" id="2911009"/>
    <lineage>
        <taxon>Bacteria</taxon>
        <taxon>Pseudomonadati</taxon>
        <taxon>Pseudomonadota</taxon>
        <taxon>Alphaproteobacteria</taxon>
        <taxon>Hyphomicrobiales</taxon>
        <taxon>Nitrobacteraceae</taxon>
        <taxon>Bradyrhizobium</taxon>
    </lineage>
</organism>
<dbReference type="Pfam" id="PF14462">
    <property type="entry name" value="Prok-E2_E"/>
    <property type="match status" value="1"/>
</dbReference>
<name>A0A9X1RDM4_9BRAD</name>
<dbReference type="AlphaFoldDB" id="A0A9X1RDM4"/>
<evidence type="ECO:0000313" key="1">
    <source>
        <dbReference type="EMBL" id="MCG2629463.1"/>
    </source>
</evidence>
<dbReference type="EMBL" id="JAKLUA010000011">
    <property type="protein sequence ID" value="MCG2670977.1"/>
    <property type="molecule type" value="Genomic_DNA"/>
</dbReference>
<comment type="caution">
    <text evidence="1">The sequence shown here is derived from an EMBL/GenBank/DDBJ whole genome shotgun (WGS) entry which is preliminary data.</text>
</comment>
<evidence type="ECO:0000313" key="4">
    <source>
        <dbReference type="Proteomes" id="UP001139054"/>
    </source>
</evidence>
<dbReference type="GeneID" id="39480850"/>
<dbReference type="Proteomes" id="UP001139054">
    <property type="component" value="Unassembled WGS sequence"/>
</dbReference>
<evidence type="ECO:0008006" key="5">
    <source>
        <dbReference type="Google" id="ProtNLM"/>
    </source>
</evidence>
<keyword evidence="3" id="KW-1185">Reference proteome</keyword>
<evidence type="ECO:0000313" key="2">
    <source>
        <dbReference type="EMBL" id="MCG2670977.1"/>
    </source>
</evidence>
<reference evidence="1" key="1">
    <citation type="submission" date="2022-01" db="EMBL/GenBank/DDBJ databases">
        <title>Genome sequnece data of strain Bradyrhizobium sp. nov.</title>
        <authorList>
            <person name="Zhang J."/>
        </authorList>
    </citation>
    <scope>NUCLEOTIDE SEQUENCE</scope>
    <source>
        <strain evidence="2">WYCCWR 12774</strain>
        <strain evidence="1">WYCCWR 13023</strain>
    </source>
</reference>
<evidence type="ECO:0000313" key="3">
    <source>
        <dbReference type="Proteomes" id="UP001139012"/>
    </source>
</evidence>
<protein>
    <recommendedName>
        <fullName evidence="5">E2/UBC family protein E</fullName>
    </recommendedName>
</protein>
<dbReference type="EMBL" id="JAKLTY010000014">
    <property type="protein sequence ID" value="MCG2629463.1"/>
    <property type="molecule type" value="Genomic_DNA"/>
</dbReference>
<dbReference type="Proteomes" id="UP001139012">
    <property type="component" value="Unassembled WGS sequence"/>
</dbReference>
<accession>A0A9X1RDM4</accession>
<gene>
    <name evidence="2" type="ORF">L6637_28895</name>
    <name evidence="1" type="ORF">L6654_22840</name>
</gene>
<dbReference type="RefSeq" id="WP_082847948.1">
    <property type="nucleotide sequence ID" value="NZ_JAKLTY010000014.1"/>
</dbReference>
<proteinExistence type="predicted"/>
<sequence length="127" mass="14077">MEIIDKQFAALQQHFPLARRTPMSNGAVLVEIPEFDLPEGWSIAKGTVIFLLPPGYPSAQPDCFWLEPGPVRLVDGGAPTASNDANPVPGGEPRGTWFSWHLQSWNPNRDNMLTYVNVIAQRLNPAR</sequence>
<dbReference type="InterPro" id="IPR025701">
    <property type="entry name" value="UBQ-conjugat_E2_E"/>
</dbReference>